<dbReference type="Gene3D" id="3.20.20.70">
    <property type="entry name" value="Aldolase class I"/>
    <property type="match status" value="1"/>
</dbReference>
<keyword evidence="5 6" id="KW-0503">Monooxygenase</keyword>
<proteinExistence type="inferred from homology"/>
<sequence>MPLPDALRGRLSAPVIAAPMFLTSGPDLVVEVCRSGLLGTFPALNQRTTEGLSDWLDEIEQRLADVPGAAPYGVNLIVHRSNPRVEDDLEEVVRHKVPLVITSLGAVKDVVDAVHSYGGLVFHDVVNVRHAQKAVEAGVDGIIAVCAGAGGHAGVLSPFALIPEIRSIFSGTIVLSGAISTGSQVAAARLMGADLAYLGTRFLATREAIVDDRHKEMVVGAKAADIVYTPNISGVPASFLRQSIVEAGLNPDNLPPHGTLDMTNEARAWKTVWSAGQGVGSIDTVPGAADLCRTLVSDYRAAISGLADELL</sequence>
<dbReference type="GO" id="GO:0018580">
    <property type="term" value="F:nitronate monooxygenase activity"/>
    <property type="evidence" value="ECO:0007669"/>
    <property type="project" value="UniProtKB-EC"/>
</dbReference>
<keyword evidence="3" id="KW-0288">FMN</keyword>
<keyword evidence="2" id="KW-0285">Flavoprotein</keyword>
<reference evidence="6" key="1">
    <citation type="submission" date="2023-07" db="EMBL/GenBank/DDBJ databases">
        <title>Genomic Encyclopedia of Type Strains, Phase IV (KMG-IV): sequencing the most valuable type-strain genomes for metagenomic binning, comparative biology and taxonomic classification.</title>
        <authorList>
            <person name="Goeker M."/>
        </authorList>
    </citation>
    <scope>NUCLEOTIDE SEQUENCE</scope>
    <source>
        <strain evidence="6">DSM 21202</strain>
    </source>
</reference>
<evidence type="ECO:0000256" key="2">
    <source>
        <dbReference type="ARBA" id="ARBA00022630"/>
    </source>
</evidence>
<dbReference type="CDD" id="cd04730">
    <property type="entry name" value="NPD_like"/>
    <property type="match status" value="1"/>
</dbReference>
<evidence type="ECO:0000256" key="3">
    <source>
        <dbReference type="ARBA" id="ARBA00022643"/>
    </source>
</evidence>
<dbReference type="Pfam" id="PF03060">
    <property type="entry name" value="NMO"/>
    <property type="match status" value="1"/>
</dbReference>
<dbReference type="SUPFAM" id="SSF51412">
    <property type="entry name" value="Inosine monophosphate dehydrogenase (IMPDH)"/>
    <property type="match status" value="1"/>
</dbReference>
<keyword evidence="7" id="KW-1185">Reference proteome</keyword>
<dbReference type="FunFam" id="3.20.20.70:FF:000210">
    <property type="entry name" value="2-nitropropane dioxygenase"/>
    <property type="match status" value="1"/>
</dbReference>
<dbReference type="Proteomes" id="UP001229244">
    <property type="component" value="Unassembled WGS sequence"/>
</dbReference>
<dbReference type="InterPro" id="IPR004136">
    <property type="entry name" value="NMO"/>
</dbReference>
<evidence type="ECO:0000313" key="7">
    <source>
        <dbReference type="Proteomes" id="UP001229244"/>
    </source>
</evidence>
<protein>
    <submittedName>
        <fullName evidence="6">Nitronate monooxygenase</fullName>
        <ecNumber evidence="6">1.13.12.16</ecNumber>
    </submittedName>
</protein>
<evidence type="ECO:0000256" key="5">
    <source>
        <dbReference type="ARBA" id="ARBA00023033"/>
    </source>
</evidence>
<comment type="caution">
    <text evidence="6">The sequence shown here is derived from an EMBL/GenBank/DDBJ whole genome shotgun (WGS) entry which is preliminary data.</text>
</comment>
<dbReference type="EC" id="1.13.12.16" evidence="6"/>
<comment type="similarity">
    <text evidence="1">Belongs to the nitronate monooxygenase family. NMO class I subfamily.</text>
</comment>
<evidence type="ECO:0000256" key="1">
    <source>
        <dbReference type="ARBA" id="ARBA00009881"/>
    </source>
</evidence>
<gene>
    <name evidence="6" type="ORF">J2S73_001954</name>
</gene>
<evidence type="ECO:0000313" key="6">
    <source>
        <dbReference type="EMBL" id="MDQ0315497.1"/>
    </source>
</evidence>
<organism evidence="6 7">
    <name type="scientific">Amorphus orientalis</name>
    <dbReference type="NCBI Taxonomy" id="649198"/>
    <lineage>
        <taxon>Bacteria</taxon>
        <taxon>Pseudomonadati</taxon>
        <taxon>Pseudomonadota</taxon>
        <taxon>Alphaproteobacteria</taxon>
        <taxon>Hyphomicrobiales</taxon>
        <taxon>Amorphaceae</taxon>
        <taxon>Amorphus</taxon>
    </lineage>
</organism>
<evidence type="ECO:0000256" key="4">
    <source>
        <dbReference type="ARBA" id="ARBA00023002"/>
    </source>
</evidence>
<dbReference type="EMBL" id="JAUSUL010000002">
    <property type="protein sequence ID" value="MDQ0315497.1"/>
    <property type="molecule type" value="Genomic_DNA"/>
</dbReference>
<keyword evidence="4 6" id="KW-0560">Oxidoreductase</keyword>
<name>A0AAE3VNU3_9HYPH</name>
<accession>A0AAE3VNU3</accession>
<dbReference type="PANTHER" id="PTHR42747:SF4">
    <property type="entry name" value="BLR1330 PROTEIN"/>
    <property type="match status" value="1"/>
</dbReference>
<dbReference type="InterPro" id="IPR013785">
    <property type="entry name" value="Aldolase_TIM"/>
</dbReference>
<dbReference type="RefSeq" id="WP_306885327.1">
    <property type="nucleotide sequence ID" value="NZ_JAUSUL010000002.1"/>
</dbReference>
<dbReference type="AlphaFoldDB" id="A0AAE3VNU3"/>
<dbReference type="PANTHER" id="PTHR42747">
    <property type="entry name" value="NITRONATE MONOOXYGENASE-RELATED"/>
    <property type="match status" value="1"/>
</dbReference>